<feature type="compositionally biased region" description="Polar residues" evidence="1">
    <location>
        <begin position="62"/>
        <end position="78"/>
    </location>
</feature>
<gene>
    <name evidence="2" type="ORF">D9613_007368</name>
</gene>
<dbReference type="EMBL" id="JAACJL010000045">
    <property type="protein sequence ID" value="KAF4614170.1"/>
    <property type="molecule type" value="Genomic_DNA"/>
</dbReference>
<keyword evidence="3" id="KW-1185">Reference proteome</keyword>
<organism evidence="2 3">
    <name type="scientific">Agrocybe pediades</name>
    <dbReference type="NCBI Taxonomy" id="84607"/>
    <lineage>
        <taxon>Eukaryota</taxon>
        <taxon>Fungi</taxon>
        <taxon>Dikarya</taxon>
        <taxon>Basidiomycota</taxon>
        <taxon>Agaricomycotina</taxon>
        <taxon>Agaricomycetes</taxon>
        <taxon>Agaricomycetidae</taxon>
        <taxon>Agaricales</taxon>
        <taxon>Agaricineae</taxon>
        <taxon>Strophariaceae</taxon>
        <taxon>Agrocybe</taxon>
    </lineage>
</organism>
<comment type="caution">
    <text evidence="2">The sequence shown here is derived from an EMBL/GenBank/DDBJ whole genome shotgun (WGS) entry which is preliminary data.</text>
</comment>
<evidence type="ECO:0000313" key="2">
    <source>
        <dbReference type="EMBL" id="KAF4614170.1"/>
    </source>
</evidence>
<feature type="compositionally biased region" description="Low complexity" evidence="1">
    <location>
        <begin position="106"/>
        <end position="116"/>
    </location>
</feature>
<feature type="compositionally biased region" description="Acidic residues" evidence="1">
    <location>
        <begin position="117"/>
        <end position="132"/>
    </location>
</feature>
<evidence type="ECO:0000313" key="3">
    <source>
        <dbReference type="Proteomes" id="UP000521872"/>
    </source>
</evidence>
<feature type="region of interest" description="Disordered" evidence="1">
    <location>
        <begin position="1"/>
        <end position="38"/>
    </location>
</feature>
<dbReference type="AlphaFoldDB" id="A0A8H4QNZ9"/>
<feature type="compositionally biased region" description="Basic and acidic residues" evidence="1">
    <location>
        <begin position="79"/>
        <end position="88"/>
    </location>
</feature>
<protein>
    <submittedName>
        <fullName evidence="2">Uncharacterized protein</fullName>
    </submittedName>
</protein>
<accession>A0A8H4QNZ9</accession>
<sequence length="165" mass="18328">MKRSMLRRRSARKPRRSPQSSTPTQEPRKKSRWRAAGPLSFQALHQVTQTTSPCTERKIQTQTLLTVSDSTHPSNISLSEREPGERDNRPRKHGPRHDHSNRSVLINVVTSSTVESSEIEEVGEEEVNDGQEESQASASVVGTSPACFQATDSRNAVSSVYAHIP</sequence>
<feature type="region of interest" description="Disordered" evidence="1">
    <location>
        <begin position="62"/>
        <end position="142"/>
    </location>
</feature>
<dbReference type="Proteomes" id="UP000521872">
    <property type="component" value="Unassembled WGS sequence"/>
</dbReference>
<evidence type="ECO:0000256" key="1">
    <source>
        <dbReference type="SAM" id="MobiDB-lite"/>
    </source>
</evidence>
<feature type="compositionally biased region" description="Basic residues" evidence="1">
    <location>
        <begin position="1"/>
        <end position="16"/>
    </location>
</feature>
<name>A0A8H4QNZ9_9AGAR</name>
<proteinExistence type="predicted"/>
<reference evidence="2 3" key="1">
    <citation type="submission" date="2019-12" db="EMBL/GenBank/DDBJ databases">
        <authorList>
            <person name="Floudas D."/>
            <person name="Bentzer J."/>
            <person name="Ahren D."/>
            <person name="Johansson T."/>
            <person name="Persson P."/>
            <person name="Tunlid A."/>
        </authorList>
    </citation>
    <scope>NUCLEOTIDE SEQUENCE [LARGE SCALE GENOMIC DNA]</scope>
    <source>
        <strain evidence="2 3">CBS 102.39</strain>
    </source>
</reference>